<organism evidence="3 4">
    <name type="scientific">Nannocystis pusilla</name>
    <dbReference type="NCBI Taxonomy" id="889268"/>
    <lineage>
        <taxon>Bacteria</taxon>
        <taxon>Pseudomonadati</taxon>
        <taxon>Myxococcota</taxon>
        <taxon>Polyangia</taxon>
        <taxon>Nannocystales</taxon>
        <taxon>Nannocystaceae</taxon>
        <taxon>Nannocystis</taxon>
    </lineage>
</organism>
<dbReference type="InterPro" id="IPR036249">
    <property type="entry name" value="Thioredoxin-like_sf"/>
</dbReference>
<dbReference type="EMBL" id="JAIRAU010000028">
    <property type="protein sequence ID" value="MBZ5711888.1"/>
    <property type="molecule type" value="Genomic_DNA"/>
</dbReference>
<evidence type="ECO:0000256" key="1">
    <source>
        <dbReference type="ARBA" id="ARBA00023284"/>
    </source>
</evidence>
<dbReference type="CDD" id="cd02966">
    <property type="entry name" value="TlpA_like_family"/>
    <property type="match status" value="1"/>
</dbReference>
<keyword evidence="4" id="KW-1185">Reference proteome</keyword>
<name>A0ABS7TUI8_9BACT</name>
<dbReference type="InterPro" id="IPR011990">
    <property type="entry name" value="TPR-like_helical_dom_sf"/>
</dbReference>
<keyword evidence="1" id="KW-0676">Redox-active center</keyword>
<sequence length="745" mass="82244">MILARAQAPAAAEDPAETAAVKQVRRGYLGRDWSGCAQDGAALRAKYPDSARLQAWTILCDARAGGDALAQAEAMLAERPDDPWALFARAGALLDHPSRGKQEAIPAARAAMAALDEHPDAVWQLGRALIVHAPRVETLQFFGERGGATPDLLALELAFLIQSSEATEAQVLELAAKTRAADPTNVDADYAAAVWLMNRRRADQAGPLLVRALEHSPHATALHTQLWEALLQASDPAATGDGKATAVEAPLVRERDDDADPSPSWEALLQASRRGPEARRATLDAAVASLLRARPDSPGALKAAADVYETLAPELHAKYEAELLERFPDSRTAERLRNEQIYRLTRARHERQTKNTPDPAADALLAERIDTLLRERPPTLPPLRAELYMERYFLLKDDPKAAPELLLSTVQAWVEVEQRNFHILADAALALAERTPYKREAEAVLRRTMTQAEAMLREDRAQGFPQEIVDENANWFEGQLSSALGSVLLAQGRRDEAREPFARVQALTKKSPDAMVRLAAFAEAEGRIADAELLLVEGLALWRGEKSCEEALRGLYRRQHGSERGYARHRARLEDGARAQRRAQVLATALAEPKPLPPFSLPRLGDEELRSEALRGRVAVLNLWTTWCTPCVSEMPALQQLADAYAKDPDVAILTINAEPRTDELAAWLAEHEFDLEVLLGARWATDNGYNTLPTTLFLDREGQVVFSHEGASERLVEEFTWRIEALRDKNSPTRRPQVERPASG</sequence>
<feature type="domain" description="Thioredoxin" evidence="2">
    <location>
        <begin position="590"/>
        <end position="729"/>
    </location>
</feature>
<dbReference type="InterPro" id="IPR050553">
    <property type="entry name" value="Thioredoxin_ResA/DsbE_sf"/>
</dbReference>
<proteinExistence type="predicted"/>
<evidence type="ECO:0000313" key="3">
    <source>
        <dbReference type="EMBL" id="MBZ5711888.1"/>
    </source>
</evidence>
<reference evidence="3" key="1">
    <citation type="submission" date="2021-08" db="EMBL/GenBank/DDBJ databases">
        <authorList>
            <person name="Stevens D.C."/>
        </authorList>
    </citation>
    <scope>NUCLEOTIDE SEQUENCE</scope>
    <source>
        <strain evidence="3">DSM 53165</strain>
    </source>
</reference>
<gene>
    <name evidence="3" type="ORF">K7C98_21815</name>
</gene>
<dbReference type="PROSITE" id="PS51352">
    <property type="entry name" value="THIOREDOXIN_2"/>
    <property type="match status" value="1"/>
</dbReference>
<accession>A0ABS7TUI8</accession>
<dbReference type="PANTHER" id="PTHR42852:SF17">
    <property type="entry name" value="THIOREDOXIN-LIKE PROTEIN HI_1115"/>
    <property type="match status" value="1"/>
</dbReference>
<evidence type="ECO:0000259" key="2">
    <source>
        <dbReference type="PROSITE" id="PS51352"/>
    </source>
</evidence>
<dbReference type="Proteomes" id="UP001139031">
    <property type="component" value="Unassembled WGS sequence"/>
</dbReference>
<comment type="caution">
    <text evidence="3">The sequence shown here is derived from an EMBL/GenBank/DDBJ whole genome shotgun (WGS) entry which is preliminary data.</text>
</comment>
<dbReference type="PANTHER" id="PTHR42852">
    <property type="entry name" value="THIOL:DISULFIDE INTERCHANGE PROTEIN DSBE"/>
    <property type="match status" value="1"/>
</dbReference>
<dbReference type="SUPFAM" id="SSF52833">
    <property type="entry name" value="Thioredoxin-like"/>
    <property type="match status" value="1"/>
</dbReference>
<dbReference type="Gene3D" id="3.40.30.10">
    <property type="entry name" value="Glutaredoxin"/>
    <property type="match status" value="1"/>
</dbReference>
<dbReference type="Gene3D" id="1.25.40.10">
    <property type="entry name" value="Tetratricopeptide repeat domain"/>
    <property type="match status" value="2"/>
</dbReference>
<dbReference type="InterPro" id="IPR013766">
    <property type="entry name" value="Thioredoxin_domain"/>
</dbReference>
<dbReference type="InterPro" id="IPR000866">
    <property type="entry name" value="AhpC/TSA"/>
</dbReference>
<evidence type="ECO:0000313" key="4">
    <source>
        <dbReference type="Proteomes" id="UP001139031"/>
    </source>
</evidence>
<dbReference type="PROSITE" id="PS00194">
    <property type="entry name" value="THIOREDOXIN_1"/>
    <property type="match status" value="1"/>
</dbReference>
<dbReference type="InterPro" id="IPR017937">
    <property type="entry name" value="Thioredoxin_CS"/>
</dbReference>
<dbReference type="Pfam" id="PF00578">
    <property type="entry name" value="AhpC-TSA"/>
    <property type="match status" value="1"/>
</dbReference>
<dbReference type="RefSeq" id="WP_224193652.1">
    <property type="nucleotide sequence ID" value="NZ_JAIRAU010000028.1"/>
</dbReference>
<protein>
    <submittedName>
        <fullName evidence="3">TlpA family protein disulfide reductase</fullName>
    </submittedName>
</protein>
<dbReference type="SUPFAM" id="SSF48452">
    <property type="entry name" value="TPR-like"/>
    <property type="match status" value="2"/>
</dbReference>